<dbReference type="Pfam" id="PF00534">
    <property type="entry name" value="Glycos_transf_1"/>
    <property type="match status" value="1"/>
</dbReference>
<name>A0A128A0X7_9ARCH</name>
<sequence length="368" mass="42287">MKILYAGNMANVGYYHVKQLRESDTDIDLLMEKNPKITADPLIRDPQLTSYPQWIRFYNKQSSLWKFQVLNIMKESKYDLIHAHVELPIFASFSGKSFIAQTLGSDLNEMAFTNSLRGVLLRRAYRKAKVVLFSTPDQPPLLKQLKIKNTIFLPLISDLSFFKPQKIDDEKFRNKLVIFHPASHIWNIKGNDIMIKAFARFSKTCINAILIMVDWGADKEKSKELVKSLGIEDKVLILNQLGAKELLYYYNICDIVADQFIQPGIGAIGMEALICEKPLIIKCNENAYQGLHPEPIPLLDASTIDEIYEKLEYLKDEKKRLQLAKNGKVWADRYLSPVAIARKCIMIYESVLNGDKIKVIRENISKIK</sequence>
<dbReference type="GO" id="GO:0016757">
    <property type="term" value="F:glycosyltransferase activity"/>
    <property type="evidence" value="ECO:0007669"/>
    <property type="project" value="InterPro"/>
</dbReference>
<evidence type="ECO:0000313" key="4">
    <source>
        <dbReference type="Proteomes" id="UP000196239"/>
    </source>
</evidence>
<dbReference type="EMBL" id="LN890280">
    <property type="protein sequence ID" value="CUR50988.1"/>
    <property type="molecule type" value="Genomic_DNA"/>
</dbReference>
<evidence type="ECO:0000259" key="2">
    <source>
        <dbReference type="Pfam" id="PF13477"/>
    </source>
</evidence>
<dbReference type="InterPro" id="IPR028098">
    <property type="entry name" value="Glyco_trans_4-like_N"/>
</dbReference>
<feature type="domain" description="Glycosyltransferase subfamily 4-like N-terminal" evidence="2">
    <location>
        <begin position="2"/>
        <end position="133"/>
    </location>
</feature>
<dbReference type="SUPFAM" id="SSF53756">
    <property type="entry name" value="UDP-Glycosyltransferase/glycogen phosphorylase"/>
    <property type="match status" value="1"/>
</dbReference>
<dbReference type="KEGG" id="ndv:NDEV_0223"/>
<feature type="domain" description="Glycosyl transferase family 1" evidence="1">
    <location>
        <begin position="185"/>
        <end position="328"/>
    </location>
</feature>
<dbReference type="Pfam" id="PF13477">
    <property type="entry name" value="Glyco_trans_4_2"/>
    <property type="match status" value="1"/>
</dbReference>
<dbReference type="PANTHER" id="PTHR12526">
    <property type="entry name" value="GLYCOSYLTRANSFERASE"/>
    <property type="match status" value="1"/>
</dbReference>
<evidence type="ECO:0000259" key="1">
    <source>
        <dbReference type="Pfam" id="PF00534"/>
    </source>
</evidence>
<dbReference type="Gene3D" id="3.40.50.2000">
    <property type="entry name" value="Glycogen Phosphorylase B"/>
    <property type="match status" value="2"/>
</dbReference>
<evidence type="ECO:0000313" key="3">
    <source>
        <dbReference type="EMBL" id="CUR50988.1"/>
    </source>
</evidence>
<dbReference type="InterPro" id="IPR001296">
    <property type="entry name" value="Glyco_trans_1"/>
</dbReference>
<organism evidence="3 4">
    <name type="scientific">Nitrosotalea devaniterrae</name>
    <dbReference type="NCBI Taxonomy" id="1078905"/>
    <lineage>
        <taxon>Archaea</taxon>
        <taxon>Nitrososphaerota</taxon>
        <taxon>Nitrososphaeria</taxon>
        <taxon>Nitrosotaleales</taxon>
        <taxon>Nitrosotaleaceae</taxon>
        <taxon>Nitrosotalea</taxon>
    </lineage>
</organism>
<proteinExistence type="predicted"/>
<reference evidence="4" key="1">
    <citation type="submission" date="2015-10" db="EMBL/GenBank/DDBJ databases">
        <authorList>
            <person name="Lehtovirta-Morley L.E."/>
            <person name="Vieille C."/>
        </authorList>
    </citation>
    <scope>NUCLEOTIDE SEQUENCE [LARGE SCALE GENOMIC DNA]</scope>
</reference>
<dbReference type="AlphaFoldDB" id="A0A128A0X7"/>
<protein>
    <submittedName>
        <fullName evidence="3">Glycosyltransferase</fullName>
    </submittedName>
</protein>
<dbReference type="Proteomes" id="UP000196239">
    <property type="component" value="Chromosome 1"/>
</dbReference>
<keyword evidence="3" id="KW-0808">Transferase</keyword>
<keyword evidence="4" id="KW-1185">Reference proteome</keyword>
<accession>A0A128A0X7</accession>
<gene>
    <name evidence="3" type="ORF">NDEV_0223</name>
</gene>